<sequence length="183" mass="21833">MKSYYETERLQLRIITSSYAAEVLNFYERNKNFFNYWEPDRVRLFYTKDFQRANLVYEYNETVKLHFLRFWIFEKSNPEHIIGCVCFQNLQKGSLMTCTVGYKLDQDYVGYGYASESLEKAVEVVFNDLNFHRIEALIHPMNAPSIHLIEKLGFEFEGIAKSCIRLNNKWTDHLRYALINPSH</sequence>
<keyword evidence="1 5" id="KW-0808">Transferase</keyword>
<evidence type="ECO:0000259" key="4">
    <source>
        <dbReference type="PROSITE" id="PS51186"/>
    </source>
</evidence>
<dbReference type="SUPFAM" id="SSF55729">
    <property type="entry name" value="Acyl-CoA N-acyltransferases (Nat)"/>
    <property type="match status" value="1"/>
</dbReference>
<dbReference type="PROSITE" id="PS51186">
    <property type="entry name" value="GNAT"/>
    <property type="match status" value="1"/>
</dbReference>
<dbReference type="AlphaFoldDB" id="A0A1M7G1F2"/>
<gene>
    <name evidence="5" type="ORF">SAMN02746066_00770</name>
</gene>
<dbReference type="PANTHER" id="PTHR43792">
    <property type="entry name" value="GNAT FAMILY, PUTATIVE (AFU_ORTHOLOGUE AFUA_3G00765)-RELATED-RELATED"/>
    <property type="match status" value="1"/>
</dbReference>
<dbReference type="InterPro" id="IPR000182">
    <property type="entry name" value="GNAT_dom"/>
</dbReference>
<dbReference type="EMBL" id="FRCP01000006">
    <property type="protein sequence ID" value="SHM10080.1"/>
    <property type="molecule type" value="Genomic_DNA"/>
</dbReference>
<protein>
    <submittedName>
        <fullName evidence="5">Ribosomal-protein-alanine N-acetyltransferase</fullName>
    </submittedName>
</protein>
<keyword evidence="2" id="KW-0012">Acyltransferase</keyword>
<dbReference type="GO" id="GO:0008999">
    <property type="term" value="F:protein-N-terminal-alanine acetyltransferase activity"/>
    <property type="evidence" value="ECO:0007669"/>
    <property type="project" value="TreeGrafter"/>
</dbReference>
<name>A0A1M7G1F2_9FIRM</name>
<dbReference type="GO" id="GO:0005737">
    <property type="term" value="C:cytoplasm"/>
    <property type="evidence" value="ECO:0007669"/>
    <property type="project" value="TreeGrafter"/>
</dbReference>
<dbReference type="Proteomes" id="UP000184038">
    <property type="component" value="Unassembled WGS sequence"/>
</dbReference>
<reference evidence="5 6" key="1">
    <citation type="submission" date="2016-11" db="EMBL/GenBank/DDBJ databases">
        <authorList>
            <person name="Jaros S."/>
            <person name="Januszkiewicz K."/>
            <person name="Wedrychowicz H."/>
        </authorList>
    </citation>
    <scope>NUCLEOTIDE SEQUENCE [LARGE SCALE GENOMIC DNA]</scope>
    <source>
        <strain evidence="5 6">DSM 15930</strain>
    </source>
</reference>
<organism evidence="5 6">
    <name type="scientific">Anaerosporobacter mobilis DSM 15930</name>
    <dbReference type="NCBI Taxonomy" id="1120996"/>
    <lineage>
        <taxon>Bacteria</taxon>
        <taxon>Bacillati</taxon>
        <taxon>Bacillota</taxon>
        <taxon>Clostridia</taxon>
        <taxon>Lachnospirales</taxon>
        <taxon>Lachnospiraceae</taxon>
        <taxon>Anaerosporobacter</taxon>
    </lineage>
</organism>
<dbReference type="RefSeq" id="WP_073283093.1">
    <property type="nucleotide sequence ID" value="NZ_FRCP01000006.1"/>
</dbReference>
<evidence type="ECO:0000313" key="5">
    <source>
        <dbReference type="EMBL" id="SHM10080.1"/>
    </source>
</evidence>
<feature type="domain" description="N-acetyltransferase" evidence="4">
    <location>
        <begin position="10"/>
        <end position="181"/>
    </location>
</feature>
<comment type="similarity">
    <text evidence="3">Belongs to the acetyltransferase family. RimJ subfamily.</text>
</comment>
<proteinExistence type="inferred from homology"/>
<dbReference type="PANTHER" id="PTHR43792:SF8">
    <property type="entry name" value="[RIBOSOMAL PROTEIN US5]-ALANINE N-ACETYLTRANSFERASE"/>
    <property type="match status" value="1"/>
</dbReference>
<dbReference type="STRING" id="1120996.SAMN02746066_00770"/>
<evidence type="ECO:0000256" key="2">
    <source>
        <dbReference type="ARBA" id="ARBA00023315"/>
    </source>
</evidence>
<evidence type="ECO:0000256" key="3">
    <source>
        <dbReference type="ARBA" id="ARBA00038502"/>
    </source>
</evidence>
<dbReference type="InterPro" id="IPR016181">
    <property type="entry name" value="Acyl_CoA_acyltransferase"/>
</dbReference>
<dbReference type="OrthoDB" id="9795206at2"/>
<dbReference type="InterPro" id="IPR051531">
    <property type="entry name" value="N-acetyltransferase"/>
</dbReference>
<dbReference type="Pfam" id="PF13302">
    <property type="entry name" value="Acetyltransf_3"/>
    <property type="match status" value="1"/>
</dbReference>
<keyword evidence="6" id="KW-1185">Reference proteome</keyword>
<evidence type="ECO:0000256" key="1">
    <source>
        <dbReference type="ARBA" id="ARBA00022679"/>
    </source>
</evidence>
<accession>A0A1M7G1F2</accession>
<evidence type="ECO:0000313" key="6">
    <source>
        <dbReference type="Proteomes" id="UP000184038"/>
    </source>
</evidence>
<dbReference type="Gene3D" id="3.40.630.30">
    <property type="match status" value="1"/>
</dbReference>